<organism evidence="1 2">
    <name type="scientific">Granulibacter bethesdensis</name>
    <dbReference type="NCBI Taxonomy" id="364410"/>
    <lineage>
        <taxon>Bacteria</taxon>
        <taxon>Pseudomonadati</taxon>
        <taxon>Pseudomonadota</taxon>
        <taxon>Alphaproteobacteria</taxon>
        <taxon>Acetobacterales</taxon>
        <taxon>Acetobacteraceae</taxon>
        <taxon>Granulibacter</taxon>
    </lineage>
</organism>
<sequence>MHVASILEHFFLLPDGNSHGLGSYVRGPKKAKILFLGKKFLTKKKYNFLVIMVFIYKLFGFCKL</sequence>
<evidence type="ECO:0000313" key="2">
    <source>
        <dbReference type="Proteomes" id="UP000182373"/>
    </source>
</evidence>
<protein>
    <submittedName>
        <fullName evidence="1">Uncharacterized protein</fullName>
    </submittedName>
</protein>
<dbReference type="Proteomes" id="UP000182373">
    <property type="component" value="Chromosome"/>
</dbReference>
<proteinExistence type="predicted"/>
<name>A0AAC9KC25_9PROT</name>
<gene>
    <name evidence="1" type="ORF">GbCGDNIH9_7290</name>
</gene>
<accession>A0AAC9KC25</accession>
<evidence type="ECO:0000313" key="1">
    <source>
        <dbReference type="EMBL" id="APH55722.1"/>
    </source>
</evidence>
<reference evidence="2" key="1">
    <citation type="submission" date="2016-11" db="EMBL/GenBank/DDBJ databases">
        <title>Comparative genomic and phenotypic analysis of Granulibacter bethesdensis clinical isolates from patients with chronic granulomatous disease.</title>
        <authorList>
            <person name="Zarember K.A."/>
            <person name="Porcella S.F."/>
            <person name="Chu J."/>
            <person name="Ding L."/>
            <person name="Dahlstrom E."/>
            <person name="Barbian K."/>
            <person name="Martens C."/>
            <person name="Sykora L."/>
            <person name="Kramer S."/>
            <person name="Pettinato A.M."/>
            <person name="Hong H."/>
            <person name="Wald G."/>
            <person name="Berg L.J."/>
            <person name="Rogge L.S."/>
            <person name="Greenberg D.E."/>
            <person name="Falcone E.L."/>
            <person name="Neves J.F."/>
            <person name="Simoes M.J."/>
            <person name="Casal M."/>
            <person name="Rodriguez-Lopez F.C."/>
            <person name="Zelazny A."/>
            <person name="Gallin J.I."/>
            <person name="Holland S.M."/>
        </authorList>
    </citation>
    <scope>NUCLEOTIDE SEQUENCE [LARGE SCALE GENOMIC DNA]</scope>
    <source>
        <strain evidence="2">NIH9.1</strain>
    </source>
</reference>
<dbReference type="AlphaFoldDB" id="A0AAC9KC25"/>
<dbReference type="EMBL" id="CP018191">
    <property type="protein sequence ID" value="APH55722.1"/>
    <property type="molecule type" value="Genomic_DNA"/>
</dbReference>